<feature type="transmembrane region" description="Helical" evidence="2">
    <location>
        <begin position="21"/>
        <end position="40"/>
    </location>
</feature>
<keyword evidence="2" id="KW-0472">Membrane</keyword>
<gene>
    <name evidence="3" type="ORF">SAMN05421693_1306</name>
</gene>
<name>A0A1H9FUE4_9GAMM</name>
<reference evidence="3 4" key="1">
    <citation type="submission" date="2016-10" db="EMBL/GenBank/DDBJ databases">
        <authorList>
            <person name="de Groot N.N."/>
        </authorList>
    </citation>
    <scope>NUCLEOTIDE SEQUENCE [LARGE SCALE GENOMIC DNA]</scope>
    <source>
        <strain evidence="3 4">B7-7</strain>
    </source>
</reference>
<keyword evidence="4" id="KW-1185">Reference proteome</keyword>
<dbReference type="AlphaFoldDB" id="A0A1H9FUE4"/>
<dbReference type="Proteomes" id="UP000199496">
    <property type="component" value="Unassembled WGS sequence"/>
</dbReference>
<evidence type="ECO:0000313" key="3">
    <source>
        <dbReference type="EMBL" id="SEQ41542.1"/>
    </source>
</evidence>
<dbReference type="InterPro" id="IPR046703">
    <property type="entry name" value="DUF6776"/>
</dbReference>
<accession>A0A1H9FUE4</accession>
<keyword evidence="1" id="KW-0175">Coiled coil</keyword>
<proteinExistence type="predicted"/>
<evidence type="ECO:0000256" key="2">
    <source>
        <dbReference type="SAM" id="Phobius"/>
    </source>
</evidence>
<protein>
    <submittedName>
        <fullName evidence="3">Uncharacterized protein</fullName>
    </submittedName>
</protein>
<keyword evidence="2" id="KW-1133">Transmembrane helix</keyword>
<evidence type="ECO:0000313" key="4">
    <source>
        <dbReference type="Proteomes" id="UP000199496"/>
    </source>
</evidence>
<sequence>MVRRRVRVGHYQVRYRHPWRGPVLTGVGLIVLVLAVVMAYRVGHGQGLMQEDNPQAVKAIAGSSMATDPVYRQLRQRVAVLERTLIIEREASEQVRSTLHDMEQRIHQLTEELDFYRAIIAPEDLERGLHIHRVRVRPDPVRSGEYLYHVVLTQVQGARMAEGVLRLSLKGHQDGQPVRHDHGAIFPDETGGRPFSFRYFQALEGRLVLPEALLPEQLIVQADPAGGLRSTERSLPWSSLVSSSAP</sequence>
<dbReference type="Pfam" id="PF20567">
    <property type="entry name" value="DUF6776"/>
    <property type="match status" value="1"/>
</dbReference>
<keyword evidence="2" id="KW-0812">Transmembrane</keyword>
<dbReference type="EMBL" id="FOFO01000030">
    <property type="protein sequence ID" value="SEQ41542.1"/>
    <property type="molecule type" value="Genomic_DNA"/>
</dbReference>
<evidence type="ECO:0000256" key="1">
    <source>
        <dbReference type="SAM" id="Coils"/>
    </source>
</evidence>
<feature type="coiled-coil region" evidence="1">
    <location>
        <begin position="92"/>
        <end position="119"/>
    </location>
</feature>
<organism evidence="3 4">
    <name type="scientific">Ectothiorhodospira magna</name>
    <dbReference type="NCBI Taxonomy" id="867345"/>
    <lineage>
        <taxon>Bacteria</taxon>
        <taxon>Pseudomonadati</taxon>
        <taxon>Pseudomonadota</taxon>
        <taxon>Gammaproteobacteria</taxon>
        <taxon>Chromatiales</taxon>
        <taxon>Ectothiorhodospiraceae</taxon>
        <taxon>Ectothiorhodospira</taxon>
    </lineage>
</organism>
<dbReference type="STRING" id="867345.SAMN05421693_1306"/>